<sequence length="315" mass="36463">MNRNFLTRDYNADQLGLFTENNDIDPTYVQQQKNYINPDTLCSGDYIGVQTANGYFEGVFAFSGQHISISEKVYYYEKVLSGSPNEENEKTEGEFDMFLGSDKVELLSCNELYNEHLPNEDNALKSLVEALQEVSLDKRINSYYAFKEKYNQKDKGLFQHLNQAWCMAIEAATTLTEVEQYILSKSDVGRTIYKPAVNEYLEQVFTNIERGKKVQYICGVMWTQEIYSKSKKETYFYAAEFLNSGLFNGIYGKLLEATDDKKLFFRILDNWGRLSGPSNEIELSEKYNKIYSDEKDVSIWLKKSLSTIINIEHTK</sequence>
<name>A0A6M6E9U0_PRIMG</name>
<evidence type="ECO:0000313" key="2">
    <source>
        <dbReference type="Proteomes" id="UP000501076"/>
    </source>
</evidence>
<dbReference type="Proteomes" id="UP000501076">
    <property type="component" value="Plasmid pFDU301A"/>
</dbReference>
<dbReference type="RefSeq" id="WP_171778332.1">
    <property type="nucleotide sequence ID" value="NZ_CP045273.1"/>
</dbReference>
<proteinExistence type="predicted"/>
<dbReference type="EMBL" id="CP045273">
    <property type="protein sequence ID" value="QJX80345.1"/>
    <property type="molecule type" value="Genomic_DNA"/>
</dbReference>
<protein>
    <submittedName>
        <fullName evidence="1">Uncharacterized protein</fullName>
    </submittedName>
</protein>
<evidence type="ECO:0000313" key="1">
    <source>
        <dbReference type="EMBL" id="QJX80345.1"/>
    </source>
</evidence>
<dbReference type="AlphaFoldDB" id="A0A6M6E9U0"/>
<geneLocation type="plasmid" evidence="2">
    <name>pfdu301a</name>
</geneLocation>
<reference evidence="1 2" key="1">
    <citation type="submission" date="2019-10" db="EMBL/GenBank/DDBJ databases">
        <title>Complete genome sequences for adaption low water activity.</title>
        <authorList>
            <person name="Zhao L."/>
            <person name="Zhong J."/>
        </authorList>
    </citation>
    <scope>NUCLEOTIDE SEQUENCE [LARGE SCALE GENOMIC DNA]</scope>
    <source>
        <strain evidence="1 2">FDU301</strain>
        <plasmid evidence="2">pfdu301a</plasmid>
    </source>
</reference>
<gene>
    <name evidence="1" type="ORF">FDZ14_30115</name>
</gene>
<organism evidence="1 2">
    <name type="scientific">Priestia megaterium</name>
    <name type="common">Bacillus megaterium</name>
    <dbReference type="NCBI Taxonomy" id="1404"/>
    <lineage>
        <taxon>Bacteria</taxon>
        <taxon>Bacillati</taxon>
        <taxon>Bacillota</taxon>
        <taxon>Bacilli</taxon>
        <taxon>Bacillales</taxon>
        <taxon>Bacillaceae</taxon>
        <taxon>Priestia</taxon>
    </lineage>
</organism>
<keyword evidence="1" id="KW-0614">Plasmid</keyword>
<accession>A0A6M6E9U0</accession>